<evidence type="ECO:0000313" key="4">
    <source>
        <dbReference type="EMBL" id="KAK7260057.1"/>
    </source>
</evidence>
<evidence type="ECO:0000313" key="5">
    <source>
        <dbReference type="Proteomes" id="UP001372338"/>
    </source>
</evidence>
<organism evidence="4 5">
    <name type="scientific">Crotalaria pallida</name>
    <name type="common">Smooth rattlebox</name>
    <name type="synonym">Crotalaria striata</name>
    <dbReference type="NCBI Taxonomy" id="3830"/>
    <lineage>
        <taxon>Eukaryota</taxon>
        <taxon>Viridiplantae</taxon>
        <taxon>Streptophyta</taxon>
        <taxon>Embryophyta</taxon>
        <taxon>Tracheophyta</taxon>
        <taxon>Spermatophyta</taxon>
        <taxon>Magnoliopsida</taxon>
        <taxon>eudicotyledons</taxon>
        <taxon>Gunneridae</taxon>
        <taxon>Pentapetalae</taxon>
        <taxon>rosids</taxon>
        <taxon>fabids</taxon>
        <taxon>Fabales</taxon>
        <taxon>Fabaceae</taxon>
        <taxon>Papilionoideae</taxon>
        <taxon>50 kb inversion clade</taxon>
        <taxon>genistoids sensu lato</taxon>
        <taxon>core genistoids</taxon>
        <taxon>Crotalarieae</taxon>
        <taxon>Crotalaria</taxon>
    </lineage>
</organism>
<keyword evidence="3" id="KW-0413">Isomerase</keyword>
<dbReference type="GO" id="GO:0046417">
    <property type="term" value="P:chorismate metabolic process"/>
    <property type="evidence" value="ECO:0007669"/>
    <property type="project" value="InterPro"/>
</dbReference>
<dbReference type="GO" id="GO:0005737">
    <property type="term" value="C:cytoplasm"/>
    <property type="evidence" value="ECO:0007669"/>
    <property type="project" value="TreeGrafter"/>
</dbReference>
<name>A0AAN9EM08_CROPI</name>
<dbReference type="PANTHER" id="PTHR21145">
    <property type="entry name" value="CHORISMATE MUTASE"/>
    <property type="match status" value="1"/>
</dbReference>
<evidence type="ECO:0000256" key="3">
    <source>
        <dbReference type="ARBA" id="ARBA00023235"/>
    </source>
</evidence>
<dbReference type="EMBL" id="JAYWIO010000005">
    <property type="protein sequence ID" value="KAK7260057.1"/>
    <property type="molecule type" value="Genomic_DNA"/>
</dbReference>
<accession>A0AAN9EM08</accession>
<proteinExistence type="predicted"/>
<dbReference type="InterPro" id="IPR036263">
    <property type="entry name" value="Chorismate_II_sf"/>
</dbReference>
<dbReference type="InterPro" id="IPR008238">
    <property type="entry name" value="Chorismate_mutase_AroQ_euk"/>
</dbReference>
<dbReference type="Proteomes" id="UP001372338">
    <property type="component" value="Unassembled WGS sequence"/>
</dbReference>
<keyword evidence="5" id="KW-1185">Reference proteome</keyword>
<protein>
    <recommendedName>
        <fullName evidence="2">chorismate mutase</fullName>
        <ecNumber evidence="2">5.4.99.5</ecNumber>
    </recommendedName>
</protein>
<evidence type="ECO:0000256" key="2">
    <source>
        <dbReference type="ARBA" id="ARBA00012404"/>
    </source>
</evidence>
<gene>
    <name evidence="4" type="ORF">RIF29_25794</name>
</gene>
<comment type="caution">
    <text evidence="4">The sequence shown here is derived from an EMBL/GenBank/DDBJ whole genome shotgun (WGS) entry which is preliminary data.</text>
</comment>
<dbReference type="GO" id="GO:0009073">
    <property type="term" value="P:aromatic amino acid family biosynthetic process"/>
    <property type="evidence" value="ECO:0007669"/>
    <property type="project" value="InterPro"/>
</dbReference>
<reference evidence="4 5" key="1">
    <citation type="submission" date="2024-01" db="EMBL/GenBank/DDBJ databases">
        <title>The genomes of 5 underutilized Papilionoideae crops provide insights into root nodulation and disease resistanc.</title>
        <authorList>
            <person name="Yuan L."/>
        </authorList>
    </citation>
    <scope>NUCLEOTIDE SEQUENCE [LARGE SCALE GENOMIC DNA]</scope>
    <source>
        <strain evidence="4">ZHUSHIDOU_FW_LH</strain>
        <tissue evidence="4">Leaf</tissue>
    </source>
</reference>
<dbReference type="AlphaFoldDB" id="A0AAN9EM08"/>
<evidence type="ECO:0000256" key="1">
    <source>
        <dbReference type="ARBA" id="ARBA00000824"/>
    </source>
</evidence>
<dbReference type="InterPro" id="IPR000408">
    <property type="entry name" value="Reg_chr_condens"/>
</dbReference>
<sequence length="98" mass="11309">MWFSWGRNQNGQLGLVITEDAPLPQKVQTFQALSKRIHYGKFVAEAKFQAAPDAYKAAIIGQGMLTNLRRSQCKGTYTFRFHFHFYASITFRIQVLFC</sequence>
<dbReference type="SUPFAM" id="SSF48600">
    <property type="entry name" value="Chorismate mutase II"/>
    <property type="match status" value="1"/>
</dbReference>
<dbReference type="EC" id="5.4.99.5" evidence="2"/>
<dbReference type="Pfam" id="PF00415">
    <property type="entry name" value="RCC1"/>
    <property type="match status" value="1"/>
</dbReference>
<comment type="catalytic activity">
    <reaction evidence="1">
        <text>chorismate = prephenate</text>
        <dbReference type="Rhea" id="RHEA:13897"/>
        <dbReference type="ChEBI" id="CHEBI:29748"/>
        <dbReference type="ChEBI" id="CHEBI:29934"/>
        <dbReference type="EC" id="5.4.99.5"/>
    </reaction>
</comment>
<dbReference type="InterPro" id="IPR037039">
    <property type="entry name" value="CM_AroQ_sf_eucaryotic"/>
</dbReference>
<dbReference type="PANTHER" id="PTHR21145:SF0">
    <property type="entry name" value="CHORISMATE MUTASE 1, CHLOROPLASTIC"/>
    <property type="match status" value="1"/>
</dbReference>
<dbReference type="GO" id="GO:0004106">
    <property type="term" value="F:chorismate mutase activity"/>
    <property type="evidence" value="ECO:0007669"/>
    <property type="project" value="UniProtKB-EC"/>
</dbReference>
<dbReference type="Gene3D" id="1.10.590.10">
    <property type="entry name" value="Chorismate mutase, AroQ class superfamily, eukaryotic"/>
    <property type="match status" value="1"/>
</dbReference>